<keyword evidence="2" id="KW-1185">Reference proteome</keyword>
<accession>A0ABQ0EUE6</accession>
<dbReference type="Pfam" id="PF15325">
    <property type="entry name" value="MRI"/>
    <property type="match status" value="1"/>
</dbReference>
<sequence>MQAPATETVYFMNEAEMVDVALGILTEGPETGKALGTASGGR</sequence>
<protein>
    <submittedName>
        <fullName evidence="1">Cell cycle regulator of non-homologous end joining</fullName>
    </submittedName>
</protein>
<comment type="caution">
    <text evidence="1">The sequence shown here is derived from an EMBL/GenBank/DDBJ whole genome shotgun (WGS) entry which is preliminary data.</text>
</comment>
<organism evidence="1 2">
    <name type="scientific">Apodemus speciosus</name>
    <name type="common">Large Japanese field mouse</name>
    <dbReference type="NCBI Taxonomy" id="105296"/>
    <lineage>
        <taxon>Eukaryota</taxon>
        <taxon>Metazoa</taxon>
        <taxon>Chordata</taxon>
        <taxon>Craniata</taxon>
        <taxon>Vertebrata</taxon>
        <taxon>Euteleostomi</taxon>
        <taxon>Mammalia</taxon>
        <taxon>Eutheria</taxon>
        <taxon>Euarchontoglires</taxon>
        <taxon>Glires</taxon>
        <taxon>Rodentia</taxon>
        <taxon>Myomorpha</taxon>
        <taxon>Muroidea</taxon>
        <taxon>Muridae</taxon>
        <taxon>Murinae</taxon>
        <taxon>Apodemus</taxon>
    </lineage>
</organism>
<reference evidence="1 2" key="1">
    <citation type="submission" date="2024-08" db="EMBL/GenBank/DDBJ databases">
        <title>The draft genome of Apodemus speciosus.</title>
        <authorList>
            <person name="Nabeshima K."/>
            <person name="Suzuki S."/>
            <person name="Onuma M."/>
        </authorList>
    </citation>
    <scope>NUCLEOTIDE SEQUENCE [LARGE SCALE GENOMIC DNA]</scope>
    <source>
        <strain evidence="1">IB14-021</strain>
    </source>
</reference>
<dbReference type="Proteomes" id="UP001623349">
    <property type="component" value="Unassembled WGS sequence"/>
</dbReference>
<name>A0ABQ0EUE6_APOSI</name>
<evidence type="ECO:0000313" key="2">
    <source>
        <dbReference type="Proteomes" id="UP001623349"/>
    </source>
</evidence>
<gene>
    <name evidence="1" type="ORF">APTSU1_000590300</name>
</gene>
<dbReference type="InterPro" id="IPR028278">
    <property type="entry name" value="MRI"/>
</dbReference>
<evidence type="ECO:0000313" key="1">
    <source>
        <dbReference type="EMBL" id="GAB1290673.1"/>
    </source>
</evidence>
<dbReference type="EMBL" id="BAAFST010000006">
    <property type="protein sequence ID" value="GAB1290673.1"/>
    <property type="molecule type" value="Genomic_DNA"/>
</dbReference>
<proteinExistence type="predicted"/>